<dbReference type="Proteomes" id="UP000265520">
    <property type="component" value="Unassembled WGS sequence"/>
</dbReference>
<dbReference type="InterPro" id="IPR042178">
    <property type="entry name" value="Serpin_sf_1"/>
</dbReference>
<feature type="non-terminal residue" evidence="6">
    <location>
        <position position="180"/>
    </location>
</feature>
<accession>A0A392NR46</accession>
<evidence type="ECO:0000313" key="7">
    <source>
        <dbReference type="Proteomes" id="UP000265520"/>
    </source>
</evidence>
<keyword evidence="2" id="KW-0646">Protease inhibitor</keyword>
<evidence type="ECO:0000256" key="4">
    <source>
        <dbReference type="RuleBase" id="RU000411"/>
    </source>
</evidence>
<sequence length="180" mass="20355">MVDSLTRLILVNAIYFKGAWEQQFDTSKTKDNDFHLLDGSSVKVPFMTSKNDQFISCFDGFKVLGLPYKQGNDEREFSMYIFLPDAKDGLLALIDKVTSNSEFLEDMLPYEKVKVGKFRIPKFNISFTVEAKKLLKELGLVLPFDMGSLTKMVESDDLHVSDIVQKSFIEVNEEGTTAAA</sequence>
<name>A0A392NR46_9FABA</name>
<dbReference type="InterPro" id="IPR000215">
    <property type="entry name" value="Serpin_fam"/>
</dbReference>
<evidence type="ECO:0000313" key="6">
    <source>
        <dbReference type="EMBL" id="MCI01882.1"/>
    </source>
</evidence>
<keyword evidence="3" id="KW-0722">Serine protease inhibitor</keyword>
<dbReference type="PANTHER" id="PTHR11461:SF211">
    <property type="entry name" value="GH10112P-RELATED"/>
    <property type="match status" value="1"/>
</dbReference>
<protein>
    <submittedName>
        <fullName evidence="6">Serpin-ZX-like</fullName>
    </submittedName>
</protein>
<dbReference type="SUPFAM" id="SSF56574">
    <property type="entry name" value="Serpins"/>
    <property type="match status" value="1"/>
</dbReference>
<organism evidence="6 7">
    <name type="scientific">Trifolium medium</name>
    <dbReference type="NCBI Taxonomy" id="97028"/>
    <lineage>
        <taxon>Eukaryota</taxon>
        <taxon>Viridiplantae</taxon>
        <taxon>Streptophyta</taxon>
        <taxon>Embryophyta</taxon>
        <taxon>Tracheophyta</taxon>
        <taxon>Spermatophyta</taxon>
        <taxon>Magnoliopsida</taxon>
        <taxon>eudicotyledons</taxon>
        <taxon>Gunneridae</taxon>
        <taxon>Pentapetalae</taxon>
        <taxon>rosids</taxon>
        <taxon>fabids</taxon>
        <taxon>Fabales</taxon>
        <taxon>Fabaceae</taxon>
        <taxon>Papilionoideae</taxon>
        <taxon>50 kb inversion clade</taxon>
        <taxon>NPAAA clade</taxon>
        <taxon>Hologalegina</taxon>
        <taxon>IRL clade</taxon>
        <taxon>Trifolieae</taxon>
        <taxon>Trifolium</taxon>
    </lineage>
</organism>
<proteinExistence type="inferred from homology"/>
<dbReference type="InterPro" id="IPR036186">
    <property type="entry name" value="Serpin_sf"/>
</dbReference>
<dbReference type="PANTHER" id="PTHR11461">
    <property type="entry name" value="SERINE PROTEASE INHIBITOR, SERPIN"/>
    <property type="match status" value="1"/>
</dbReference>
<dbReference type="FunFam" id="2.30.39.10:FF:000022">
    <property type="entry name" value="Os11g0230400 protein"/>
    <property type="match status" value="1"/>
</dbReference>
<dbReference type="Gene3D" id="3.30.497.10">
    <property type="entry name" value="Antithrombin, subunit I, domain 2"/>
    <property type="match status" value="1"/>
</dbReference>
<keyword evidence="7" id="KW-1185">Reference proteome</keyword>
<dbReference type="GO" id="GO:0004867">
    <property type="term" value="F:serine-type endopeptidase inhibitor activity"/>
    <property type="evidence" value="ECO:0007669"/>
    <property type="project" value="UniProtKB-KW"/>
</dbReference>
<dbReference type="InterPro" id="IPR023796">
    <property type="entry name" value="Serpin_dom"/>
</dbReference>
<comment type="similarity">
    <text evidence="1 4">Belongs to the serpin family.</text>
</comment>
<dbReference type="EMBL" id="LXQA010047448">
    <property type="protein sequence ID" value="MCI01882.1"/>
    <property type="molecule type" value="Genomic_DNA"/>
</dbReference>
<dbReference type="InterPro" id="IPR042185">
    <property type="entry name" value="Serpin_sf_2"/>
</dbReference>
<dbReference type="AlphaFoldDB" id="A0A392NR46"/>
<evidence type="ECO:0000259" key="5">
    <source>
        <dbReference type="SMART" id="SM00093"/>
    </source>
</evidence>
<evidence type="ECO:0000256" key="1">
    <source>
        <dbReference type="ARBA" id="ARBA00009500"/>
    </source>
</evidence>
<comment type="caution">
    <text evidence="6">The sequence shown here is derived from an EMBL/GenBank/DDBJ whole genome shotgun (WGS) entry which is preliminary data.</text>
</comment>
<feature type="domain" description="Serpin" evidence="5">
    <location>
        <begin position="1"/>
        <end position="180"/>
    </location>
</feature>
<evidence type="ECO:0000256" key="3">
    <source>
        <dbReference type="ARBA" id="ARBA00022900"/>
    </source>
</evidence>
<evidence type="ECO:0000256" key="2">
    <source>
        <dbReference type="ARBA" id="ARBA00022690"/>
    </source>
</evidence>
<dbReference type="Pfam" id="PF00079">
    <property type="entry name" value="Serpin"/>
    <property type="match status" value="1"/>
</dbReference>
<gene>
    <name evidence="6" type="ORF">A2U01_0022911</name>
</gene>
<dbReference type="Gene3D" id="2.30.39.10">
    <property type="entry name" value="Alpha-1-antitrypsin, domain 1"/>
    <property type="match status" value="1"/>
</dbReference>
<reference evidence="6 7" key="1">
    <citation type="journal article" date="2018" name="Front. Plant Sci.">
        <title>Red Clover (Trifolium pratense) and Zigzag Clover (T. medium) - A Picture of Genomic Similarities and Differences.</title>
        <authorList>
            <person name="Dluhosova J."/>
            <person name="Istvanek J."/>
            <person name="Nedelnik J."/>
            <person name="Repkova J."/>
        </authorList>
    </citation>
    <scope>NUCLEOTIDE SEQUENCE [LARGE SCALE GENOMIC DNA]</scope>
    <source>
        <strain evidence="7">cv. 10/8</strain>
        <tissue evidence="6">Leaf</tissue>
    </source>
</reference>
<dbReference type="GO" id="GO:0005615">
    <property type="term" value="C:extracellular space"/>
    <property type="evidence" value="ECO:0007669"/>
    <property type="project" value="InterPro"/>
</dbReference>
<dbReference type="SMART" id="SM00093">
    <property type="entry name" value="SERPIN"/>
    <property type="match status" value="1"/>
</dbReference>